<feature type="domain" description="Glycosyltransferase 2-like" evidence="1">
    <location>
        <begin position="16"/>
        <end position="148"/>
    </location>
</feature>
<dbReference type="PANTHER" id="PTHR22916:SF65">
    <property type="entry name" value="SLR1065 PROTEIN"/>
    <property type="match status" value="1"/>
</dbReference>
<dbReference type="Proteomes" id="UP000054908">
    <property type="component" value="Unassembled WGS sequence"/>
</dbReference>
<dbReference type="InterPro" id="IPR029044">
    <property type="entry name" value="Nucleotide-diphossugar_trans"/>
</dbReference>
<reference evidence="2 3" key="1">
    <citation type="submission" date="2015-11" db="EMBL/GenBank/DDBJ databases">
        <title>Genomic analysis of 38 Legionella species identifies large and diverse effector repertoires.</title>
        <authorList>
            <person name="Burstein D."/>
            <person name="Amaro F."/>
            <person name="Zusman T."/>
            <person name="Lifshitz Z."/>
            <person name="Cohen O."/>
            <person name="Gilbert J.A."/>
            <person name="Pupko T."/>
            <person name="Shuman H.A."/>
            <person name="Segal G."/>
        </authorList>
    </citation>
    <scope>NUCLEOTIDE SEQUENCE [LARGE SCALE GENOMIC DNA]</scope>
    <source>
        <strain evidence="2 3">PX-1-G2-E2</strain>
    </source>
</reference>
<dbReference type="AlphaFoldDB" id="A0A0W0VVP5"/>
<dbReference type="PATRIC" id="fig|466.6.peg.3218"/>
<protein>
    <submittedName>
        <fullName evidence="2">Glycosyltransferase</fullName>
    </submittedName>
</protein>
<dbReference type="InterPro" id="IPR001173">
    <property type="entry name" value="Glyco_trans_2-like"/>
</dbReference>
<evidence type="ECO:0000259" key="1">
    <source>
        <dbReference type="Pfam" id="PF00535"/>
    </source>
</evidence>
<dbReference type="GO" id="GO:0016758">
    <property type="term" value="F:hexosyltransferase activity"/>
    <property type="evidence" value="ECO:0007669"/>
    <property type="project" value="UniProtKB-ARBA"/>
</dbReference>
<name>A0A0W0VVP5_9GAMM</name>
<dbReference type="PANTHER" id="PTHR22916">
    <property type="entry name" value="GLYCOSYLTRANSFERASE"/>
    <property type="match status" value="1"/>
</dbReference>
<dbReference type="EMBL" id="LNYL01000051">
    <property type="protein sequence ID" value="KTD24131.1"/>
    <property type="molecule type" value="Genomic_DNA"/>
</dbReference>
<dbReference type="Gene3D" id="3.90.550.10">
    <property type="entry name" value="Spore Coat Polysaccharide Biosynthesis Protein SpsA, Chain A"/>
    <property type="match status" value="1"/>
</dbReference>
<keyword evidence="3" id="KW-1185">Reference proteome</keyword>
<accession>A0A0W0VVP5</accession>
<evidence type="ECO:0000313" key="2">
    <source>
        <dbReference type="EMBL" id="KTD24131.1"/>
    </source>
</evidence>
<dbReference type="CDD" id="cd06433">
    <property type="entry name" value="GT_2_WfgS_like"/>
    <property type="match status" value="1"/>
</dbReference>
<comment type="caution">
    <text evidence="2">The sequence shown here is derived from an EMBL/GenBank/DDBJ whole genome shotgun (WGS) entry which is preliminary data.</text>
</comment>
<proteinExistence type="predicted"/>
<dbReference type="STRING" id="466.Lmac_3004"/>
<keyword evidence="2" id="KW-0808">Transferase</keyword>
<dbReference type="SUPFAM" id="SSF53448">
    <property type="entry name" value="Nucleotide-diphospho-sugar transferases"/>
    <property type="match status" value="1"/>
</dbReference>
<dbReference type="RefSeq" id="WP_214516223.1">
    <property type="nucleotide sequence ID" value="NZ_LNYL01000051.1"/>
</dbReference>
<organism evidence="2 3">
    <name type="scientific">Legionella maceachernii</name>
    <dbReference type="NCBI Taxonomy" id="466"/>
    <lineage>
        <taxon>Bacteria</taxon>
        <taxon>Pseudomonadati</taxon>
        <taxon>Pseudomonadota</taxon>
        <taxon>Gammaproteobacteria</taxon>
        <taxon>Legionellales</taxon>
        <taxon>Legionellaceae</taxon>
        <taxon>Legionella</taxon>
    </lineage>
</organism>
<gene>
    <name evidence="2" type="ORF">Lmac_3004</name>
</gene>
<sequence>MTTMNKNLASDQPLITIAVPSFNQGCFLDKALTSIFMQEIPVEVYVLDGGSTDNSVEVIRKWEDRLAGWRSHPDRGQSAAINEGIAKGKGNFVCWLNSDDWLLPGSLASLIETMNAYPSAPAVYGKAWNFLETEKTSQAVWVEPFSPRRLALRCIIAQPATLIRRSAWEAVGGLDESLHMAMDYDLWWRLFKTFGPLQLLDEFVAVNREHAQTKTKNNRHLHYQEAIKIIKKHNGHVPLKWWLAQPYKVWFKSIIK</sequence>
<dbReference type="Pfam" id="PF00535">
    <property type="entry name" value="Glycos_transf_2"/>
    <property type="match status" value="1"/>
</dbReference>
<evidence type="ECO:0000313" key="3">
    <source>
        <dbReference type="Proteomes" id="UP000054908"/>
    </source>
</evidence>